<sequence>MHILFLTDNFPPEGNAPATRTYEHAIRWVKAGHKVTVITCAPNFPEGKVFDGFKNSWYQTHDIDGINVVRVKTFITANEGFVKRILDYMSFMVTGFIAGLVQKKPDVIVATSPQFFCACAGWALSAIRRKPFVFELRDIWPTSITAVGAMKDSFAIRMLERIEMFLYRRADSIVSVTHAFKKELIERGVDGEKIEVVLNGVDLTKYEPSLSKDAGLAQQYGLEGKFVAGYIGTHGMAHGLEYIVDVAERLQNNDDIRVVFAGGGAARQKVIDLVENKQLKNVVLIDRQPKEMMPKLWSLCDVSLVPLVNSDLFKTVIPSKIFECMGMGIPTIMSVPEGEATEIIRETDSGLVVESENVDKITAAVLKLQEDKELYQRIRNNSIKAAPKYSRDIMAMDMESIFTKCAS</sequence>
<feature type="domain" description="Glycosyl transferase family 1" evidence="1">
    <location>
        <begin position="221"/>
        <end position="384"/>
    </location>
</feature>
<protein>
    <submittedName>
        <fullName evidence="3">Glycosyltransferase WbuB</fullName>
    </submittedName>
</protein>
<dbReference type="InterPro" id="IPR028098">
    <property type="entry name" value="Glyco_trans_4-like_N"/>
</dbReference>
<dbReference type="PANTHER" id="PTHR45947:SF3">
    <property type="entry name" value="SULFOQUINOVOSYL TRANSFERASE SQD2"/>
    <property type="match status" value="1"/>
</dbReference>
<evidence type="ECO:0000259" key="1">
    <source>
        <dbReference type="Pfam" id="PF00534"/>
    </source>
</evidence>
<organism evidence="3 4">
    <name type="scientific">Vibrio lentus</name>
    <dbReference type="NCBI Taxonomy" id="136468"/>
    <lineage>
        <taxon>Bacteria</taxon>
        <taxon>Pseudomonadati</taxon>
        <taxon>Pseudomonadota</taxon>
        <taxon>Gammaproteobacteria</taxon>
        <taxon>Vibrionales</taxon>
        <taxon>Vibrionaceae</taxon>
        <taxon>Vibrio</taxon>
    </lineage>
</organism>
<dbReference type="PANTHER" id="PTHR45947">
    <property type="entry name" value="SULFOQUINOVOSYL TRANSFERASE SQD2"/>
    <property type="match status" value="1"/>
</dbReference>
<proteinExistence type="predicted"/>
<dbReference type="GO" id="GO:0016758">
    <property type="term" value="F:hexosyltransferase activity"/>
    <property type="evidence" value="ECO:0007669"/>
    <property type="project" value="TreeGrafter"/>
</dbReference>
<dbReference type="SUPFAM" id="SSF53756">
    <property type="entry name" value="UDP-Glycosyltransferase/glycogen phosphorylase"/>
    <property type="match status" value="1"/>
</dbReference>
<reference evidence="4" key="1">
    <citation type="submission" date="2016-07" db="EMBL/GenBank/DDBJ databases">
        <title>Nontailed viruses are major unrecognized killers of bacteria in the ocean.</title>
        <authorList>
            <person name="Kauffman K."/>
            <person name="Hussain F."/>
            <person name="Yang J."/>
            <person name="Arevalo P."/>
            <person name="Brown J."/>
            <person name="Cutler M."/>
            <person name="Kelly L."/>
            <person name="Polz M.F."/>
        </authorList>
    </citation>
    <scope>NUCLEOTIDE SEQUENCE [LARGE SCALE GENOMIC DNA]</scope>
    <source>
        <strain evidence="4">10N.261.46.F8</strain>
    </source>
</reference>
<dbReference type="InterPro" id="IPR001296">
    <property type="entry name" value="Glyco_trans_1"/>
</dbReference>
<name>A0A2N7JUF2_9VIBR</name>
<dbReference type="OrthoDB" id="9787293at2"/>
<evidence type="ECO:0000259" key="2">
    <source>
        <dbReference type="Pfam" id="PF13439"/>
    </source>
</evidence>
<dbReference type="Pfam" id="PF13439">
    <property type="entry name" value="Glyco_transf_4"/>
    <property type="match status" value="1"/>
</dbReference>
<dbReference type="Proteomes" id="UP000235406">
    <property type="component" value="Unassembled WGS sequence"/>
</dbReference>
<accession>A0A2N7JUF2</accession>
<dbReference type="InterPro" id="IPR050194">
    <property type="entry name" value="Glycosyltransferase_grp1"/>
</dbReference>
<evidence type="ECO:0000313" key="3">
    <source>
        <dbReference type="EMBL" id="PMM62532.1"/>
    </source>
</evidence>
<dbReference type="AlphaFoldDB" id="A0A2N7JUF2"/>
<dbReference type="RefSeq" id="WP_102438648.1">
    <property type="nucleotide sequence ID" value="NZ_CAWNVI010000174.1"/>
</dbReference>
<keyword evidence="3" id="KW-0808">Transferase</keyword>
<gene>
    <name evidence="3" type="ORF">BCT49_18615</name>
</gene>
<dbReference type="EMBL" id="MCZK01000174">
    <property type="protein sequence ID" value="PMM62532.1"/>
    <property type="molecule type" value="Genomic_DNA"/>
</dbReference>
<feature type="domain" description="Glycosyltransferase subfamily 4-like N-terminal" evidence="2">
    <location>
        <begin position="19"/>
        <end position="204"/>
    </location>
</feature>
<dbReference type="Pfam" id="PF00534">
    <property type="entry name" value="Glycos_transf_1"/>
    <property type="match status" value="1"/>
</dbReference>
<comment type="caution">
    <text evidence="3">The sequence shown here is derived from an EMBL/GenBank/DDBJ whole genome shotgun (WGS) entry which is preliminary data.</text>
</comment>
<dbReference type="Gene3D" id="3.40.50.2000">
    <property type="entry name" value="Glycogen Phosphorylase B"/>
    <property type="match status" value="2"/>
</dbReference>
<dbReference type="CDD" id="cd03794">
    <property type="entry name" value="GT4_WbuB-like"/>
    <property type="match status" value="1"/>
</dbReference>
<evidence type="ECO:0000313" key="4">
    <source>
        <dbReference type="Proteomes" id="UP000235406"/>
    </source>
</evidence>